<dbReference type="RefSeq" id="WP_151675404.1">
    <property type="nucleotide sequence ID" value="NZ_BKCG01000013.1"/>
</dbReference>
<evidence type="ECO:0000256" key="2">
    <source>
        <dbReference type="SAM" id="Phobius"/>
    </source>
</evidence>
<feature type="domain" description="AsmA" evidence="3">
    <location>
        <begin position="1"/>
        <end position="182"/>
    </location>
</feature>
<accession>A0A5J4J8Y6</accession>
<dbReference type="InterPro" id="IPR052894">
    <property type="entry name" value="AsmA-related"/>
</dbReference>
<keyword evidence="2" id="KW-0812">Transmembrane</keyword>
<dbReference type="OrthoDB" id="596403at2"/>
<reference evidence="4 5" key="1">
    <citation type="submission" date="2019-08" db="EMBL/GenBank/DDBJ databases">
        <title>Draft genome sequence of Ulvibacter marinus type strain NBRC 109484.</title>
        <authorList>
            <person name="Kawano K."/>
            <person name="Ushijima N."/>
            <person name="Kihara M."/>
            <person name="Itoh H."/>
        </authorList>
    </citation>
    <scope>NUCLEOTIDE SEQUENCE [LARGE SCALE GENOMIC DNA]</scope>
    <source>
        <strain evidence="4 5">NBRC 109484</strain>
    </source>
</reference>
<keyword evidence="2" id="KW-1133">Transmembrane helix</keyword>
<evidence type="ECO:0000256" key="1">
    <source>
        <dbReference type="SAM" id="MobiDB-lite"/>
    </source>
</evidence>
<feature type="transmembrane region" description="Helical" evidence="2">
    <location>
        <begin position="7"/>
        <end position="26"/>
    </location>
</feature>
<keyword evidence="2" id="KW-0472">Membrane</keyword>
<protein>
    <recommendedName>
        <fullName evidence="3">AsmA domain-containing protein</fullName>
    </recommendedName>
</protein>
<feature type="region of interest" description="Disordered" evidence="1">
    <location>
        <begin position="853"/>
        <end position="873"/>
    </location>
</feature>
<dbReference type="Pfam" id="PF05170">
    <property type="entry name" value="AsmA"/>
    <property type="match status" value="1"/>
</dbReference>
<name>A0A5J4J8Y6_9FLAO</name>
<proteinExistence type="predicted"/>
<dbReference type="AlphaFoldDB" id="A0A5J4J8Y6"/>
<sequence>MKKVLKISGIVLGVIILFLLAAPYLFKGSLEKLLVKNINKNINATVAWENFDLSLVRSFPNATLVVENFSVINKEPFAGDTLASGEQLKLHMGITPLFKSGDNPIKLDEIILNNTYINILVNENGVANYDITKKNNSGAAEQTSQNESSGFTFDLQHYELKNSRVNYIDESTKTYLSLKELNHEGTGDFSLDNLELDTYTSAIVSYKMDKLAYLSNNKVALDAVFQMDLTNQKYTFLENEAKVNELPLKFDGFVKVNENSNEIDLTFNTPSSDFKNFLAVIPKEYVKELDGVTTTGNFTVNGVLKGIVDEEHIPTMNIKVRSENASFKYPNLPKTVRDISINADLVNSTGLLKDTYLNIAGMTFKIDEELFNLSGNIKDFTNNMLINLALKGTINLANIEKVLPVELDKKLTGIFKADVITNFDMKSVETEQYQNIKTNGTASIKDFTYQDAAFKNPINIDNAAITMSPGNIQLDNMTARSGSTDMNATGSIQNLIPWVMAKQDLKGRFKVTSNTFNVNDFMTTETPATGKSSNNTSFNEEASFKLPDFLDATLDFNVNKVLYDDLVLENTKGSVSIKDETAALKNVTSTIFGGDIAIDGNVNTKQTTPTFGMDLDLSKINIEESFSKLGLLKFLAPVAKALQGSMTTKFKLNGNLNQDLTPNLKTLAGTAFAEILTAEVDKNQMPLLSQLSQQLTFIDLDKLSLRDVTTNLTFNDGNIIVAPFNFDVKGIKVTAGGSHGLDQQMNYNVKLDVPARYLGSEVTSLLSKINPAEANAMTVALPIGLTGNFTNPKINLNTKAAISELTQKLIDKQKDELIDKGTNAIKDIITGGGNSSGNNTTGGTVGGILNGILKPKDSTTTNQTTTPPKEDPQTVIKDVLGGIFGNKNKAKDSIEKGN</sequence>
<gene>
    <name evidence="4" type="ORF">ULMA_30850</name>
</gene>
<dbReference type="PANTHER" id="PTHR30441:SF8">
    <property type="entry name" value="DUF748 DOMAIN-CONTAINING PROTEIN"/>
    <property type="match status" value="1"/>
</dbReference>
<dbReference type="GO" id="GO:0005886">
    <property type="term" value="C:plasma membrane"/>
    <property type="evidence" value="ECO:0007669"/>
    <property type="project" value="TreeGrafter"/>
</dbReference>
<dbReference type="EMBL" id="BKCG01000013">
    <property type="protein sequence ID" value="GER60977.1"/>
    <property type="molecule type" value="Genomic_DNA"/>
</dbReference>
<dbReference type="InterPro" id="IPR007844">
    <property type="entry name" value="AsmA"/>
</dbReference>
<evidence type="ECO:0000313" key="4">
    <source>
        <dbReference type="EMBL" id="GER60977.1"/>
    </source>
</evidence>
<dbReference type="PANTHER" id="PTHR30441">
    <property type="entry name" value="DUF748 DOMAIN-CONTAINING PROTEIN"/>
    <property type="match status" value="1"/>
</dbReference>
<evidence type="ECO:0000259" key="3">
    <source>
        <dbReference type="Pfam" id="PF05170"/>
    </source>
</evidence>
<keyword evidence="5" id="KW-1185">Reference proteome</keyword>
<comment type="caution">
    <text evidence="4">The sequence shown here is derived from an EMBL/GenBank/DDBJ whole genome shotgun (WGS) entry which is preliminary data.</text>
</comment>
<dbReference type="GO" id="GO:0090313">
    <property type="term" value="P:regulation of protein targeting to membrane"/>
    <property type="evidence" value="ECO:0007669"/>
    <property type="project" value="TreeGrafter"/>
</dbReference>
<dbReference type="Proteomes" id="UP000326509">
    <property type="component" value="Unassembled WGS sequence"/>
</dbReference>
<evidence type="ECO:0000313" key="5">
    <source>
        <dbReference type="Proteomes" id="UP000326509"/>
    </source>
</evidence>
<organism evidence="4 5">
    <name type="scientific">Patiriisocius marinus</name>
    <dbReference type="NCBI Taxonomy" id="1397112"/>
    <lineage>
        <taxon>Bacteria</taxon>
        <taxon>Pseudomonadati</taxon>
        <taxon>Bacteroidota</taxon>
        <taxon>Flavobacteriia</taxon>
        <taxon>Flavobacteriales</taxon>
        <taxon>Flavobacteriaceae</taxon>
        <taxon>Patiriisocius</taxon>
    </lineage>
</organism>